<dbReference type="InterPro" id="IPR008972">
    <property type="entry name" value="Cupredoxin"/>
</dbReference>
<evidence type="ECO:0000256" key="1">
    <source>
        <dbReference type="ARBA" id="ARBA00004448"/>
    </source>
</evidence>
<dbReference type="InterPro" id="IPR036257">
    <property type="entry name" value="Cyt_c_oxidase_su2_TM_sf"/>
</dbReference>
<dbReference type="SUPFAM" id="SSF49503">
    <property type="entry name" value="Cupredoxins"/>
    <property type="match status" value="1"/>
</dbReference>
<evidence type="ECO:0000256" key="12">
    <source>
        <dbReference type="ARBA" id="ARBA00022982"/>
    </source>
</evidence>
<comment type="catalytic activity">
    <reaction evidence="17">
        <text>4 Fe(II)-[cytochrome c] + O2 + 8 H(+)(in) = 4 Fe(III)-[cytochrome c] + 2 H2O + 4 H(+)(out)</text>
        <dbReference type="Rhea" id="RHEA:11436"/>
        <dbReference type="Rhea" id="RHEA-COMP:10350"/>
        <dbReference type="Rhea" id="RHEA-COMP:14399"/>
        <dbReference type="ChEBI" id="CHEBI:15377"/>
        <dbReference type="ChEBI" id="CHEBI:15378"/>
        <dbReference type="ChEBI" id="CHEBI:15379"/>
        <dbReference type="ChEBI" id="CHEBI:29033"/>
        <dbReference type="ChEBI" id="CHEBI:29034"/>
        <dbReference type="EC" id="7.1.1.9"/>
    </reaction>
    <physiologicalReaction direction="left-to-right" evidence="17">
        <dbReference type="Rhea" id="RHEA:11437"/>
    </physiologicalReaction>
</comment>
<keyword evidence="12 18" id="KW-0249">Electron transport</keyword>
<evidence type="ECO:0000313" key="22">
    <source>
        <dbReference type="EMBL" id="ABF48173.1"/>
    </source>
</evidence>
<comment type="function">
    <text evidence="18">Component of the cytochrome c oxidase, the last enzyme in the mitochondrial electron transport chain which drives oxidative phosphorylation. The respiratory chain contains 3 multisubunit complexes succinate dehydrogenase (complex II, CII), ubiquinol-cytochrome c oxidoreductase (cytochrome b-c1 complex, complex III, CIII) and cytochrome c oxidase (complex IV, CIV), that cooperate to transfer electrons derived from NADH and succinate to molecular oxygen, creating an electrochemical gradient over the inner membrane that drives transmembrane transport and the ATP synthase. Cytochrome c oxidase is the component of the respiratory chain that catalyzes the reduction of oxygen to water. Electrons originating from reduced cytochrome c in the intermembrane space (IMS) are transferred via the dinuclear copper A center (CU(A)) of subunit 2 and heme A of subunit 1 to the active site in subunit 1, a binuclear center (BNC) formed by heme A3 and copper B (CU(B)). The BNC reduces molecular oxygen to 2 water molecules using 4 electrons from cytochrome c in the IMS and 4 protons from the mitochondrial matrix.</text>
</comment>
<dbReference type="InterPro" id="IPR011759">
    <property type="entry name" value="Cyt_c_oxidase_su2_TM_dom"/>
</dbReference>
<keyword evidence="14 18" id="KW-0186">Copper</keyword>
<dbReference type="InterPro" id="IPR002429">
    <property type="entry name" value="CcO_II-like_C"/>
</dbReference>
<evidence type="ECO:0000256" key="16">
    <source>
        <dbReference type="ARBA" id="ARBA00023136"/>
    </source>
</evidence>
<geneLocation type="mitochondrion" evidence="22"/>
<gene>
    <name evidence="22" type="primary">cox2</name>
</gene>
<evidence type="ECO:0000259" key="20">
    <source>
        <dbReference type="PROSITE" id="PS50857"/>
    </source>
</evidence>
<dbReference type="InterPro" id="IPR001505">
    <property type="entry name" value="Copper_CuA"/>
</dbReference>
<dbReference type="GO" id="GO:0042773">
    <property type="term" value="P:ATP synthesis coupled electron transport"/>
    <property type="evidence" value="ECO:0007669"/>
    <property type="project" value="TreeGrafter"/>
</dbReference>
<dbReference type="PRINTS" id="PR01166">
    <property type="entry name" value="CYCOXIDASEII"/>
</dbReference>
<keyword evidence="16 18" id="KW-0472">Membrane</keyword>
<evidence type="ECO:0000256" key="7">
    <source>
        <dbReference type="ARBA" id="ARBA00022692"/>
    </source>
</evidence>
<keyword evidence="5 18" id="KW-0813">Transport</keyword>
<evidence type="ECO:0000256" key="4">
    <source>
        <dbReference type="ARBA" id="ARBA00015946"/>
    </source>
</evidence>
<comment type="subcellular location">
    <subcellularLocation>
        <location evidence="1 18">Mitochondrion inner membrane</location>
        <topology evidence="1 18">Multi-pass membrane protein</topology>
    </subcellularLocation>
</comment>
<evidence type="ECO:0000259" key="21">
    <source>
        <dbReference type="PROSITE" id="PS50999"/>
    </source>
</evidence>
<reference evidence="22" key="1">
    <citation type="submission" date="2006-04" db="EMBL/GenBank/DDBJ databases">
        <authorList>
            <person name="Tang S."/>
            <person name="Hyman B."/>
        </authorList>
    </citation>
    <scope>NUCLEOTIDE SEQUENCE</scope>
</reference>
<evidence type="ECO:0000256" key="11">
    <source>
        <dbReference type="ARBA" id="ARBA00022967"/>
    </source>
</evidence>
<keyword evidence="11" id="KW-1278">Translocase</keyword>
<dbReference type="PANTHER" id="PTHR22888:SF9">
    <property type="entry name" value="CYTOCHROME C OXIDASE SUBUNIT 2"/>
    <property type="match status" value="1"/>
</dbReference>
<evidence type="ECO:0000256" key="3">
    <source>
        <dbReference type="ARBA" id="ARBA00011164"/>
    </source>
</evidence>
<comment type="subunit">
    <text evidence="3">Component of the cytochrome c oxidase (complex IV, CIV), a multisubunit enzyme composed of a catalytic core of 3 subunits and several supernumerary subunits. The complex exists as a monomer or a dimer and forms supercomplexes (SCs) in the inner mitochondrial membrane with ubiquinol-cytochrome c oxidoreductase (cytochrome b-c1 complex, complex III, CIII).</text>
</comment>
<feature type="transmembrane region" description="Helical" evidence="19">
    <location>
        <begin position="33"/>
        <end position="51"/>
    </location>
</feature>
<evidence type="ECO:0000256" key="14">
    <source>
        <dbReference type="ARBA" id="ARBA00023008"/>
    </source>
</evidence>
<evidence type="ECO:0000256" key="2">
    <source>
        <dbReference type="ARBA" id="ARBA00007866"/>
    </source>
</evidence>
<dbReference type="PROSITE" id="PS50999">
    <property type="entry name" value="COX2_TM"/>
    <property type="match status" value="1"/>
</dbReference>
<name>Q1HBC0_9BILA</name>
<dbReference type="SUPFAM" id="SSF81464">
    <property type="entry name" value="Cytochrome c oxidase subunit II-like, transmembrane region"/>
    <property type="match status" value="1"/>
</dbReference>
<dbReference type="GO" id="GO:0004129">
    <property type="term" value="F:cytochrome-c oxidase activity"/>
    <property type="evidence" value="ECO:0007669"/>
    <property type="project" value="UniProtKB-EC"/>
</dbReference>
<dbReference type="GeneID" id="4078884"/>
<accession>Q1HBC0</accession>
<dbReference type="EMBL" id="DQ520859">
    <property type="protein sequence ID" value="ABF48161.1"/>
    <property type="molecule type" value="Genomic_DNA"/>
</dbReference>
<evidence type="ECO:0000256" key="15">
    <source>
        <dbReference type="ARBA" id="ARBA00023128"/>
    </source>
</evidence>
<evidence type="ECO:0000256" key="6">
    <source>
        <dbReference type="ARBA" id="ARBA00022660"/>
    </source>
</evidence>
<comment type="cofactor">
    <cofactor evidence="18">
        <name>Cu cation</name>
        <dbReference type="ChEBI" id="CHEBI:23378"/>
    </cofactor>
    <text evidence="18">Binds a copper A center.</text>
</comment>
<keyword evidence="8 18" id="KW-0479">Metal-binding</keyword>
<feature type="domain" description="Cytochrome oxidase subunit II copper A binding" evidence="20">
    <location>
        <begin position="100"/>
        <end position="227"/>
    </location>
</feature>
<keyword evidence="13 19" id="KW-1133">Transmembrane helix</keyword>
<feature type="domain" description="Cytochrome oxidase subunit II transmembrane region profile" evidence="21">
    <location>
        <begin position="7"/>
        <end position="98"/>
    </location>
</feature>
<dbReference type="AlphaFoldDB" id="Q1HBC0"/>
<dbReference type="Pfam" id="PF02790">
    <property type="entry name" value="COX2_TM"/>
    <property type="match status" value="1"/>
</dbReference>
<keyword evidence="6 18" id="KW-0679">Respiratory chain</keyword>
<keyword evidence="7 18" id="KW-0812">Transmembrane</keyword>
<dbReference type="PROSITE" id="PS00078">
    <property type="entry name" value="COX2"/>
    <property type="match status" value="1"/>
</dbReference>
<dbReference type="Gene3D" id="2.60.40.420">
    <property type="entry name" value="Cupredoxins - blue copper proteins"/>
    <property type="match status" value="1"/>
</dbReference>
<evidence type="ECO:0000256" key="18">
    <source>
        <dbReference type="RuleBase" id="RU000457"/>
    </source>
</evidence>
<keyword evidence="9 18" id="KW-0999">Mitochondrion inner membrane</keyword>
<dbReference type="GO" id="GO:0005507">
    <property type="term" value="F:copper ion binding"/>
    <property type="evidence" value="ECO:0007669"/>
    <property type="project" value="InterPro"/>
</dbReference>
<dbReference type="Gene3D" id="1.10.287.90">
    <property type="match status" value="1"/>
</dbReference>
<dbReference type="EMBL" id="DQ520860">
    <property type="protein sequence ID" value="ABF48173.1"/>
    <property type="molecule type" value="Genomic_DNA"/>
</dbReference>
<dbReference type="Pfam" id="PF00116">
    <property type="entry name" value="COX2"/>
    <property type="match status" value="1"/>
</dbReference>
<dbReference type="InterPro" id="IPR045187">
    <property type="entry name" value="CcO_II"/>
</dbReference>
<dbReference type="PANTHER" id="PTHR22888">
    <property type="entry name" value="CYTOCHROME C OXIDASE, SUBUNIT II"/>
    <property type="match status" value="1"/>
</dbReference>
<protein>
    <recommendedName>
        <fullName evidence="4 18">Cytochrome c oxidase subunit 2</fullName>
    </recommendedName>
</protein>
<keyword evidence="10" id="KW-0460">Magnesium</keyword>
<evidence type="ECO:0000256" key="9">
    <source>
        <dbReference type="ARBA" id="ARBA00022792"/>
    </source>
</evidence>
<dbReference type="RefSeq" id="YP_615050.1">
    <property type="nucleotide sequence ID" value="NC_008047.1"/>
</dbReference>
<evidence type="ECO:0000256" key="13">
    <source>
        <dbReference type="ARBA" id="ARBA00022989"/>
    </source>
</evidence>
<dbReference type="PROSITE" id="PS50857">
    <property type="entry name" value="COX2_CUA"/>
    <property type="match status" value="1"/>
</dbReference>
<evidence type="ECO:0000256" key="19">
    <source>
        <dbReference type="SAM" id="Phobius"/>
    </source>
</evidence>
<organism evidence="22">
    <name type="scientific">Diximermis spiculatus</name>
    <dbReference type="NCBI Taxonomy" id="3313489"/>
    <lineage>
        <taxon>Eukaryota</taxon>
        <taxon>Metazoa</taxon>
        <taxon>Ecdysozoa</taxon>
        <taxon>Nematoda</taxon>
        <taxon>Enoplea</taxon>
        <taxon>Dorylaimia</taxon>
        <taxon>Mermithida</taxon>
        <taxon>Mermithoidea</taxon>
        <taxon>Mermithidae</taxon>
        <taxon>Diximermis</taxon>
    </lineage>
</organism>
<proteinExistence type="inferred from homology"/>
<sequence>MTTTFNFSEYNCLNIMDLVYSLFGLDLDNFNNLVLFLEFMICTNVLGYIFFCSTNKFYIKAFSHSMSLEVTWTLIPVVVLIFLGMPSLKILFLSEILMTKINISLKVTGYQWYWSYSFPEFNISLMSYPNYLALFYRLAESDLLILPMSSSIQTLITSQDVIHSWALPSLGFKMDACPGRLNYYVLSSNLPSLHIGQCSELCGSYHSWMPIMVEFTSCSLFIEWLKNIL</sequence>
<evidence type="ECO:0000256" key="8">
    <source>
        <dbReference type="ARBA" id="ARBA00022723"/>
    </source>
</evidence>
<evidence type="ECO:0000256" key="5">
    <source>
        <dbReference type="ARBA" id="ARBA00022448"/>
    </source>
</evidence>
<evidence type="ECO:0000256" key="10">
    <source>
        <dbReference type="ARBA" id="ARBA00022842"/>
    </source>
</evidence>
<keyword evidence="15 18" id="KW-0496">Mitochondrion</keyword>
<feature type="transmembrane region" description="Helical" evidence="19">
    <location>
        <begin position="72"/>
        <end position="92"/>
    </location>
</feature>
<evidence type="ECO:0000256" key="17">
    <source>
        <dbReference type="ARBA" id="ARBA00049512"/>
    </source>
</evidence>
<comment type="similarity">
    <text evidence="2 18">Belongs to the cytochrome c oxidase subunit 2 family.</text>
</comment>
<dbReference type="GO" id="GO:0005743">
    <property type="term" value="C:mitochondrial inner membrane"/>
    <property type="evidence" value="ECO:0007669"/>
    <property type="project" value="UniProtKB-SubCell"/>
</dbReference>